<name>A0A853ERY9_9MICO</name>
<accession>A0A853ERY9</accession>
<keyword evidence="2" id="KW-1185">Reference proteome</keyword>
<evidence type="ECO:0000313" key="1">
    <source>
        <dbReference type="EMBL" id="NYS93250.1"/>
    </source>
</evidence>
<protein>
    <submittedName>
        <fullName evidence="1">Uncharacterized protein</fullName>
    </submittedName>
</protein>
<dbReference type="RefSeq" id="WP_056132420.1">
    <property type="nucleotide sequence ID" value="NZ_JACBYE010000012.1"/>
</dbReference>
<dbReference type="Proteomes" id="UP000561011">
    <property type="component" value="Unassembled WGS sequence"/>
</dbReference>
<gene>
    <name evidence="1" type="ORF">HZZ10_06870</name>
</gene>
<dbReference type="AlphaFoldDB" id="A0A853ERY9"/>
<sequence length="69" mass="7328">MLYEITVDGAVDTVALLDFVDATASEDGGSTVLRCRVQDASGLSGVVVLLHDVGLRVREVRAVPDVEAW</sequence>
<proteinExistence type="predicted"/>
<reference evidence="1 2" key="1">
    <citation type="submission" date="2020-07" db="EMBL/GenBank/DDBJ databases">
        <title>MOT database genomes.</title>
        <authorList>
            <person name="Joseph S."/>
            <person name="Aduse-Opoku J."/>
            <person name="Hashim A."/>
            <person name="Wade W."/>
            <person name="Curtis M."/>
        </authorList>
    </citation>
    <scope>NUCLEOTIDE SEQUENCE [LARGE SCALE GENOMIC DNA]</scope>
    <source>
        <strain evidence="1 2">DSM 100099</strain>
    </source>
</reference>
<organism evidence="1 2">
    <name type="scientific">Sanguibacter inulinus</name>
    <dbReference type="NCBI Taxonomy" id="60922"/>
    <lineage>
        <taxon>Bacteria</taxon>
        <taxon>Bacillati</taxon>
        <taxon>Actinomycetota</taxon>
        <taxon>Actinomycetes</taxon>
        <taxon>Micrococcales</taxon>
        <taxon>Sanguibacteraceae</taxon>
        <taxon>Sanguibacter</taxon>
    </lineage>
</organism>
<dbReference type="EMBL" id="JACBYE010000012">
    <property type="protein sequence ID" value="NYS93250.1"/>
    <property type="molecule type" value="Genomic_DNA"/>
</dbReference>
<comment type="caution">
    <text evidence="1">The sequence shown here is derived from an EMBL/GenBank/DDBJ whole genome shotgun (WGS) entry which is preliminary data.</text>
</comment>
<evidence type="ECO:0000313" key="2">
    <source>
        <dbReference type="Proteomes" id="UP000561011"/>
    </source>
</evidence>